<accession>A0ABW4YZV4</accession>
<dbReference type="EMBL" id="JBHUHD010000001">
    <property type="protein sequence ID" value="MFD2141513.1"/>
    <property type="molecule type" value="Genomic_DNA"/>
</dbReference>
<proteinExistence type="predicted"/>
<evidence type="ECO:0000256" key="1">
    <source>
        <dbReference type="SAM" id="Phobius"/>
    </source>
</evidence>
<dbReference type="RefSeq" id="WP_213356519.1">
    <property type="nucleotide sequence ID" value="NZ_JAHBGB010000045.1"/>
</dbReference>
<comment type="caution">
    <text evidence="2">The sequence shown here is derived from an EMBL/GenBank/DDBJ whole genome shotgun (WGS) entry which is preliminary data.</text>
</comment>
<keyword evidence="1" id="KW-0472">Membrane</keyword>
<evidence type="ECO:0000313" key="2">
    <source>
        <dbReference type="EMBL" id="MFD2141513.1"/>
    </source>
</evidence>
<protein>
    <submittedName>
        <fullName evidence="2">Uncharacterized protein</fullName>
    </submittedName>
</protein>
<dbReference type="Proteomes" id="UP001597299">
    <property type="component" value="Unassembled WGS sequence"/>
</dbReference>
<evidence type="ECO:0000313" key="3">
    <source>
        <dbReference type="Proteomes" id="UP001597299"/>
    </source>
</evidence>
<feature type="transmembrane region" description="Helical" evidence="1">
    <location>
        <begin position="36"/>
        <end position="56"/>
    </location>
</feature>
<sequence>MTDPHEWAKRAFDSSDVRREAQYQAATESANVALKALLVLNGGACLALLAFLANVIDKEAEAPGASELVKSIVGALHWFAYGAASAVLSSGLAYLVNRFYGEALGSRTFHFDYPYVRQTSASKRWEFVANALNWLAVALFFLSMGLFLYALRRLTA</sequence>
<keyword evidence="1" id="KW-0812">Transmembrane</keyword>
<keyword evidence="1" id="KW-1133">Transmembrane helix</keyword>
<reference evidence="3" key="1">
    <citation type="journal article" date="2019" name="Int. J. Syst. Evol. Microbiol.">
        <title>The Global Catalogue of Microorganisms (GCM) 10K type strain sequencing project: providing services to taxonomists for standard genome sequencing and annotation.</title>
        <authorList>
            <consortium name="The Broad Institute Genomics Platform"/>
            <consortium name="The Broad Institute Genome Sequencing Center for Infectious Disease"/>
            <person name="Wu L."/>
            <person name="Ma J."/>
        </authorList>
    </citation>
    <scope>NUCLEOTIDE SEQUENCE [LARGE SCALE GENOMIC DNA]</scope>
    <source>
        <strain evidence="3">CCM 7435</strain>
    </source>
</reference>
<keyword evidence="3" id="KW-1185">Reference proteome</keyword>
<name>A0ABW4YZV4_9HYPH</name>
<gene>
    <name evidence="2" type="ORF">ACFSNC_13970</name>
</gene>
<feature type="transmembrane region" description="Helical" evidence="1">
    <location>
        <begin position="76"/>
        <end position="96"/>
    </location>
</feature>
<organism evidence="2 3">
    <name type="scientific">Ancylobacter oerskovii</name>
    <dbReference type="NCBI Taxonomy" id="459519"/>
    <lineage>
        <taxon>Bacteria</taxon>
        <taxon>Pseudomonadati</taxon>
        <taxon>Pseudomonadota</taxon>
        <taxon>Alphaproteobacteria</taxon>
        <taxon>Hyphomicrobiales</taxon>
        <taxon>Xanthobacteraceae</taxon>
        <taxon>Ancylobacter</taxon>
    </lineage>
</organism>
<feature type="transmembrane region" description="Helical" evidence="1">
    <location>
        <begin position="131"/>
        <end position="151"/>
    </location>
</feature>